<dbReference type="Proteomes" id="UP000003610">
    <property type="component" value="Unassembled WGS sequence"/>
</dbReference>
<accession>E1KSS5</accession>
<dbReference type="AlphaFoldDB" id="E1KSS5"/>
<evidence type="ECO:0000256" key="1">
    <source>
        <dbReference type="SAM" id="Phobius"/>
    </source>
</evidence>
<sequence>MRCKTGYLLYSPYILNKYSFVFSYNPKPFNASLVALFTVFLTALPAVSPAFLVASLAFFTASLVLV</sequence>
<evidence type="ECO:0000313" key="3">
    <source>
        <dbReference type="Proteomes" id="UP000003610"/>
    </source>
</evidence>
<dbReference type="EMBL" id="AEDO01000046">
    <property type="protein sequence ID" value="EFL45506.1"/>
    <property type="molecule type" value="Genomic_DNA"/>
</dbReference>
<gene>
    <name evidence="2" type="ORF">HMPREF9296_1735</name>
</gene>
<organism evidence="2 3">
    <name type="scientific">Prevotella disiens FB035-09AN</name>
    <dbReference type="NCBI Taxonomy" id="866771"/>
    <lineage>
        <taxon>Bacteria</taxon>
        <taxon>Pseudomonadati</taxon>
        <taxon>Bacteroidota</taxon>
        <taxon>Bacteroidia</taxon>
        <taxon>Bacteroidales</taxon>
        <taxon>Prevotellaceae</taxon>
        <taxon>Prevotella</taxon>
    </lineage>
</organism>
<protein>
    <submittedName>
        <fullName evidence="2">Uncharacterized protein</fullName>
    </submittedName>
</protein>
<name>E1KSS5_9BACT</name>
<keyword evidence="1" id="KW-0472">Membrane</keyword>
<keyword evidence="1" id="KW-0812">Transmembrane</keyword>
<proteinExistence type="predicted"/>
<evidence type="ECO:0000313" key="2">
    <source>
        <dbReference type="EMBL" id="EFL45506.1"/>
    </source>
</evidence>
<dbReference type="STRING" id="866771.HMPREF9296_1735"/>
<reference evidence="2 3" key="1">
    <citation type="submission" date="2010-08" db="EMBL/GenBank/DDBJ databases">
        <authorList>
            <person name="Durkin A.S."/>
            <person name="Madupu R."/>
            <person name="Torralba M."/>
            <person name="Gillis M."/>
            <person name="Methe B."/>
            <person name="Sutton G."/>
            <person name="Nelson K.E."/>
        </authorList>
    </citation>
    <scope>NUCLEOTIDE SEQUENCE [LARGE SCALE GENOMIC DNA]</scope>
    <source>
        <strain evidence="2 3">FB035-09AN</strain>
    </source>
</reference>
<comment type="caution">
    <text evidence="2">The sequence shown here is derived from an EMBL/GenBank/DDBJ whole genome shotgun (WGS) entry which is preliminary data.</text>
</comment>
<feature type="transmembrane region" description="Helical" evidence="1">
    <location>
        <begin position="33"/>
        <end position="65"/>
    </location>
</feature>
<keyword evidence="1" id="KW-1133">Transmembrane helix</keyword>